<dbReference type="Pfam" id="PF11185">
    <property type="entry name" value="DUF2971"/>
    <property type="match status" value="1"/>
</dbReference>
<proteinExistence type="predicted"/>
<gene>
    <name evidence="1" type="ORF">PS943_04281</name>
</gene>
<evidence type="ECO:0008006" key="3">
    <source>
        <dbReference type="Google" id="ProtNLM"/>
    </source>
</evidence>
<protein>
    <recommendedName>
        <fullName evidence="3">DUF2971 domain-containing protein</fullName>
    </recommendedName>
</protein>
<reference evidence="1 2" key="1">
    <citation type="submission" date="2019-09" db="EMBL/GenBank/DDBJ databases">
        <authorList>
            <person name="Chandra G."/>
            <person name="Truman W A."/>
        </authorList>
    </citation>
    <scope>NUCLEOTIDE SEQUENCE [LARGE SCALE GENOMIC DNA]</scope>
    <source>
        <strain evidence="1">PS943</strain>
    </source>
</reference>
<dbReference type="EMBL" id="CABVJH010000008">
    <property type="protein sequence ID" value="VVQ35391.1"/>
    <property type="molecule type" value="Genomic_DNA"/>
</dbReference>
<dbReference type="Proteomes" id="UP000325645">
    <property type="component" value="Unassembled WGS sequence"/>
</dbReference>
<dbReference type="RefSeq" id="WP_150657982.1">
    <property type="nucleotide sequence ID" value="NZ_CABVJH010000008.1"/>
</dbReference>
<evidence type="ECO:0000313" key="1">
    <source>
        <dbReference type="EMBL" id="VVQ35391.1"/>
    </source>
</evidence>
<sequence length="303" mass="34448">MASIYHYTSGSALLGIISNSEFWATDINFLNDHNEHVLGYDACIKYVETLKNDEADPFFGPWLKSLYQQLINSSRTNVIDRQTYIVSFSKISDSIAHWFSYCEKNQGYCIEFDEDLFLPAPKEGAASEFFMRFEDVNYANFDVFSASLSQVISKDSIVSRMLDAQKAASLIGLDVQDEKNPHTDNFLGDLATDIMRKLMSCLMISSCSYKNKGFVHEDERRLLLIQNDLTPKNRYQPTATKFREKNGAIYPYASAAFDRSSIKSIIVGPCSDFDFKKSGLQKLLKYHGIDCEVRQSASSLRFT</sequence>
<evidence type="ECO:0000313" key="2">
    <source>
        <dbReference type="Proteomes" id="UP000325645"/>
    </source>
</evidence>
<name>A0A5E7WKL7_PSEFL</name>
<dbReference type="AlphaFoldDB" id="A0A5E7WKL7"/>
<organism evidence="1 2">
    <name type="scientific">Pseudomonas fluorescens</name>
    <dbReference type="NCBI Taxonomy" id="294"/>
    <lineage>
        <taxon>Bacteria</taxon>
        <taxon>Pseudomonadati</taxon>
        <taxon>Pseudomonadota</taxon>
        <taxon>Gammaproteobacteria</taxon>
        <taxon>Pseudomonadales</taxon>
        <taxon>Pseudomonadaceae</taxon>
        <taxon>Pseudomonas</taxon>
    </lineage>
</organism>
<dbReference type="InterPro" id="IPR021352">
    <property type="entry name" value="DUF2971"/>
</dbReference>
<accession>A0A5E7WKL7</accession>